<dbReference type="Gene3D" id="1.10.10.10">
    <property type="entry name" value="Winged helix-like DNA-binding domain superfamily/Winged helix DNA-binding domain"/>
    <property type="match status" value="1"/>
</dbReference>
<name>A0A5C4VEA0_9ACTN</name>
<gene>
    <name evidence="3" type="ORF">FH715_00490</name>
</gene>
<feature type="domain" description="HTH luxR-type" evidence="2">
    <location>
        <begin position="145"/>
        <end position="202"/>
    </location>
</feature>
<proteinExistence type="predicted"/>
<dbReference type="InterPro" id="IPR036388">
    <property type="entry name" value="WH-like_DNA-bd_sf"/>
</dbReference>
<dbReference type="GO" id="GO:0003677">
    <property type="term" value="F:DNA binding"/>
    <property type="evidence" value="ECO:0007669"/>
    <property type="project" value="InterPro"/>
</dbReference>
<dbReference type="CDD" id="cd00130">
    <property type="entry name" value="PAS"/>
    <property type="match status" value="1"/>
</dbReference>
<dbReference type="EMBL" id="VDGT01000001">
    <property type="protein sequence ID" value="TNM34213.1"/>
    <property type="molecule type" value="Genomic_DNA"/>
</dbReference>
<sequence>MRHNDSHAGSFERSAEQPSSRPAEAETYVVHLDTALRVRHANAAFVSVFDGEGRGVFGRGIMDLVHPGVQRRLRSRLFALLDGRQDHFFMRAVVTSLGGTARPVALTAVAVYGEARKVSAMTLVMRGEAPGARDDVRPPPDPRETRTLTAINARILEGVAEGRSTSSLAVLVNLSRQGVEYHMTGLLREFGVPNRTALVSRAYASGALVRNSWPPRVAPEFLEP</sequence>
<dbReference type="InterPro" id="IPR035965">
    <property type="entry name" value="PAS-like_dom_sf"/>
</dbReference>
<evidence type="ECO:0000313" key="3">
    <source>
        <dbReference type="EMBL" id="TNM34213.1"/>
    </source>
</evidence>
<dbReference type="GO" id="GO:0006355">
    <property type="term" value="P:regulation of DNA-templated transcription"/>
    <property type="evidence" value="ECO:0007669"/>
    <property type="project" value="InterPro"/>
</dbReference>
<evidence type="ECO:0000256" key="1">
    <source>
        <dbReference type="SAM" id="MobiDB-lite"/>
    </source>
</evidence>
<dbReference type="Pfam" id="PF00196">
    <property type="entry name" value="GerE"/>
    <property type="match status" value="1"/>
</dbReference>
<dbReference type="Gene3D" id="3.30.450.20">
    <property type="entry name" value="PAS domain"/>
    <property type="match status" value="1"/>
</dbReference>
<dbReference type="SUPFAM" id="SSF55785">
    <property type="entry name" value="PYP-like sensor domain (PAS domain)"/>
    <property type="match status" value="1"/>
</dbReference>
<evidence type="ECO:0000313" key="4">
    <source>
        <dbReference type="Proteomes" id="UP000311713"/>
    </source>
</evidence>
<dbReference type="AlphaFoldDB" id="A0A5C4VEA0"/>
<dbReference type="SUPFAM" id="SSF46894">
    <property type="entry name" value="C-terminal effector domain of the bipartite response regulators"/>
    <property type="match status" value="1"/>
</dbReference>
<dbReference type="Proteomes" id="UP000311713">
    <property type="component" value="Unassembled WGS sequence"/>
</dbReference>
<dbReference type="InterPro" id="IPR013656">
    <property type="entry name" value="PAS_4"/>
</dbReference>
<accession>A0A5C4VEA0</accession>
<dbReference type="RefSeq" id="WP_139639975.1">
    <property type="nucleotide sequence ID" value="NZ_BAAAZS010000014.1"/>
</dbReference>
<dbReference type="InterPro" id="IPR016032">
    <property type="entry name" value="Sig_transdc_resp-reg_C-effctor"/>
</dbReference>
<dbReference type="InterPro" id="IPR000792">
    <property type="entry name" value="Tscrpt_reg_LuxR_C"/>
</dbReference>
<comment type="caution">
    <text evidence="3">The sequence shown here is derived from an EMBL/GenBank/DDBJ whole genome shotgun (WGS) entry which is preliminary data.</text>
</comment>
<reference evidence="3 4" key="1">
    <citation type="submission" date="2019-06" db="EMBL/GenBank/DDBJ databases">
        <title>Draft genome of Streptomyces sedi sp. JCM16909.</title>
        <authorList>
            <person name="Klykleung N."/>
            <person name="Tanasupawat S."/>
            <person name="Kudo T."/>
            <person name="Yuki M."/>
            <person name="Ohkuma M."/>
        </authorList>
    </citation>
    <scope>NUCLEOTIDE SEQUENCE [LARGE SCALE GENOMIC DNA]</scope>
    <source>
        <strain evidence="3 4">JCM 16909</strain>
    </source>
</reference>
<feature type="region of interest" description="Disordered" evidence="1">
    <location>
        <begin position="1"/>
        <end position="24"/>
    </location>
</feature>
<dbReference type="OrthoDB" id="46486at2"/>
<dbReference type="InterPro" id="IPR000014">
    <property type="entry name" value="PAS"/>
</dbReference>
<dbReference type="SMART" id="SM00421">
    <property type="entry name" value="HTH_LUXR"/>
    <property type="match status" value="1"/>
</dbReference>
<organism evidence="3 4">
    <name type="scientific">Streptomyces sedi</name>
    <dbReference type="NCBI Taxonomy" id="555059"/>
    <lineage>
        <taxon>Bacteria</taxon>
        <taxon>Bacillati</taxon>
        <taxon>Actinomycetota</taxon>
        <taxon>Actinomycetes</taxon>
        <taxon>Kitasatosporales</taxon>
        <taxon>Streptomycetaceae</taxon>
        <taxon>Streptomyces</taxon>
    </lineage>
</organism>
<protein>
    <recommendedName>
        <fullName evidence="2">HTH luxR-type domain-containing protein</fullName>
    </recommendedName>
</protein>
<evidence type="ECO:0000259" key="2">
    <source>
        <dbReference type="SMART" id="SM00421"/>
    </source>
</evidence>
<keyword evidence="4" id="KW-1185">Reference proteome</keyword>
<dbReference type="Pfam" id="PF08448">
    <property type="entry name" value="PAS_4"/>
    <property type="match status" value="1"/>
</dbReference>